<dbReference type="Proteomes" id="UP000184330">
    <property type="component" value="Unassembled WGS sequence"/>
</dbReference>
<keyword evidence="3" id="KW-1185">Reference proteome</keyword>
<dbReference type="AlphaFoldDB" id="A0A1L7XD30"/>
<evidence type="ECO:0000313" key="2">
    <source>
        <dbReference type="EMBL" id="CZR62950.1"/>
    </source>
</evidence>
<proteinExistence type="predicted"/>
<gene>
    <name evidence="2" type="ORF">PAC_12847</name>
</gene>
<protein>
    <submittedName>
        <fullName evidence="2">Uncharacterized protein</fullName>
    </submittedName>
</protein>
<sequence>MCTDKYITFSCSHVVREKSFCAAFRAWKKKSRNANFEGCRAYRRVDETSDRKCMRAGAEYCVKPGMKFDAQGAKVGDGKENKEEGDLIDFGDSMAVDEKAEVKNDGGALGSLKDEMAVNKPEQAVDSVGQTANILQNALLKVVKDKKVEGDSDDPQAYLKKSRWA</sequence>
<name>A0A1L7XD30_9HELO</name>
<organism evidence="2 3">
    <name type="scientific">Phialocephala subalpina</name>
    <dbReference type="NCBI Taxonomy" id="576137"/>
    <lineage>
        <taxon>Eukaryota</taxon>
        <taxon>Fungi</taxon>
        <taxon>Dikarya</taxon>
        <taxon>Ascomycota</taxon>
        <taxon>Pezizomycotina</taxon>
        <taxon>Leotiomycetes</taxon>
        <taxon>Helotiales</taxon>
        <taxon>Mollisiaceae</taxon>
        <taxon>Phialocephala</taxon>
        <taxon>Phialocephala fortinii species complex</taxon>
    </lineage>
</organism>
<dbReference type="EMBL" id="FJOG01000022">
    <property type="protein sequence ID" value="CZR62950.1"/>
    <property type="molecule type" value="Genomic_DNA"/>
</dbReference>
<reference evidence="2 3" key="1">
    <citation type="submission" date="2016-03" db="EMBL/GenBank/DDBJ databases">
        <authorList>
            <person name="Ploux O."/>
        </authorList>
    </citation>
    <scope>NUCLEOTIDE SEQUENCE [LARGE SCALE GENOMIC DNA]</scope>
    <source>
        <strain evidence="2 3">UAMH 11012</strain>
    </source>
</reference>
<feature type="region of interest" description="Disordered" evidence="1">
    <location>
        <begin position="145"/>
        <end position="165"/>
    </location>
</feature>
<evidence type="ECO:0000256" key="1">
    <source>
        <dbReference type="SAM" id="MobiDB-lite"/>
    </source>
</evidence>
<accession>A0A1L7XD30</accession>
<evidence type="ECO:0000313" key="3">
    <source>
        <dbReference type="Proteomes" id="UP000184330"/>
    </source>
</evidence>
<dbReference type="OrthoDB" id="10393885at2759"/>